<sequence>MTDKELYGKVWDILVTLNAVNNTFTPFSAHDIKGLITAKLKAKTNKDSKYLEQLYKLEGMIRELRESFDITKSTINPS</sequence>
<evidence type="ECO:0000313" key="1">
    <source>
        <dbReference type="EMBL" id="QHU31675.1"/>
    </source>
</evidence>
<accession>A0A6C0LNU3</accession>
<protein>
    <submittedName>
        <fullName evidence="1">Uncharacterized protein</fullName>
    </submittedName>
</protein>
<name>A0A6C0LNU3_9ZZZZ</name>
<dbReference type="AlphaFoldDB" id="A0A6C0LNU3"/>
<dbReference type="EMBL" id="MN740532">
    <property type="protein sequence ID" value="QHU31675.1"/>
    <property type="molecule type" value="Genomic_DNA"/>
</dbReference>
<organism evidence="1">
    <name type="scientific">viral metagenome</name>
    <dbReference type="NCBI Taxonomy" id="1070528"/>
    <lineage>
        <taxon>unclassified sequences</taxon>
        <taxon>metagenomes</taxon>
        <taxon>organismal metagenomes</taxon>
    </lineage>
</organism>
<proteinExistence type="predicted"/>
<reference evidence="1" key="1">
    <citation type="journal article" date="2020" name="Nature">
        <title>Giant virus diversity and host interactions through global metagenomics.</title>
        <authorList>
            <person name="Schulz F."/>
            <person name="Roux S."/>
            <person name="Paez-Espino D."/>
            <person name="Jungbluth S."/>
            <person name="Walsh D.A."/>
            <person name="Denef V.J."/>
            <person name="McMahon K.D."/>
            <person name="Konstantinidis K.T."/>
            <person name="Eloe-Fadrosh E.A."/>
            <person name="Kyrpides N.C."/>
            <person name="Woyke T."/>
        </authorList>
    </citation>
    <scope>NUCLEOTIDE SEQUENCE</scope>
    <source>
        <strain evidence="1">GVMAG-M-3300027963-41</strain>
    </source>
</reference>